<dbReference type="SUPFAM" id="SSF56219">
    <property type="entry name" value="DNase I-like"/>
    <property type="match status" value="1"/>
</dbReference>
<dbReference type="InterPro" id="IPR005135">
    <property type="entry name" value="Endo/exonuclease/phosphatase"/>
</dbReference>
<name>A0A420HX09_9PEZI</name>
<feature type="domain" description="Endonuclease/exonuclease/phosphatase" evidence="2">
    <location>
        <begin position="2"/>
        <end position="109"/>
    </location>
</feature>
<dbReference type="Gene3D" id="3.60.10.10">
    <property type="entry name" value="Endonuclease/exonuclease/phosphatase"/>
    <property type="match status" value="1"/>
</dbReference>
<evidence type="ECO:0000256" key="1">
    <source>
        <dbReference type="SAM" id="MobiDB-lite"/>
    </source>
</evidence>
<dbReference type="InterPro" id="IPR036691">
    <property type="entry name" value="Endo/exonu/phosph_ase_sf"/>
</dbReference>
<feature type="region of interest" description="Disordered" evidence="1">
    <location>
        <begin position="97"/>
        <end position="118"/>
    </location>
</feature>
<dbReference type="Pfam" id="PF14529">
    <property type="entry name" value="Exo_endo_phos_2"/>
    <property type="match status" value="1"/>
</dbReference>
<protein>
    <recommendedName>
        <fullName evidence="2">Endonuclease/exonuclease/phosphatase domain-containing protein</fullName>
    </recommendedName>
</protein>
<proteinExistence type="predicted"/>
<organism evidence="3 4">
    <name type="scientific">Golovinomyces cichoracearum</name>
    <dbReference type="NCBI Taxonomy" id="62708"/>
    <lineage>
        <taxon>Eukaryota</taxon>
        <taxon>Fungi</taxon>
        <taxon>Dikarya</taxon>
        <taxon>Ascomycota</taxon>
        <taxon>Pezizomycotina</taxon>
        <taxon>Leotiomycetes</taxon>
        <taxon>Erysiphales</taxon>
        <taxon>Erysiphaceae</taxon>
        <taxon>Golovinomyces</taxon>
    </lineage>
</organism>
<dbReference type="Proteomes" id="UP000285405">
    <property type="component" value="Unassembled WGS sequence"/>
</dbReference>
<dbReference type="OrthoDB" id="4436005at2759"/>
<accession>A0A420HX09</accession>
<evidence type="ECO:0000313" key="4">
    <source>
        <dbReference type="Proteomes" id="UP000285405"/>
    </source>
</evidence>
<comment type="caution">
    <text evidence="3">The sequence shown here is derived from an EMBL/GenBank/DDBJ whole genome shotgun (WGS) entry which is preliminary data.</text>
</comment>
<evidence type="ECO:0000313" key="3">
    <source>
        <dbReference type="EMBL" id="RKF61981.1"/>
    </source>
</evidence>
<dbReference type="EMBL" id="MCBR01015134">
    <property type="protein sequence ID" value="RKF61981.1"/>
    <property type="molecule type" value="Genomic_DNA"/>
</dbReference>
<feature type="non-terminal residue" evidence="3">
    <location>
        <position position="118"/>
    </location>
</feature>
<dbReference type="AlphaFoldDB" id="A0A420HX09"/>
<reference evidence="3 4" key="1">
    <citation type="journal article" date="2018" name="BMC Genomics">
        <title>Comparative genome analyses reveal sequence features reflecting distinct modes of host-adaptation between dicot and monocot powdery mildew.</title>
        <authorList>
            <person name="Wu Y."/>
            <person name="Ma X."/>
            <person name="Pan Z."/>
            <person name="Kale S.D."/>
            <person name="Song Y."/>
            <person name="King H."/>
            <person name="Zhang Q."/>
            <person name="Presley C."/>
            <person name="Deng X."/>
            <person name="Wei C.I."/>
            <person name="Xiao S."/>
        </authorList>
    </citation>
    <scope>NUCLEOTIDE SEQUENCE [LARGE SCALE GENOMIC DNA]</scope>
    <source>
        <strain evidence="3">UCSC1</strain>
    </source>
</reference>
<sequence length="118" mass="13244">MNIWNIYNAPLGSEEAGNGLTSLINSNNTPFFIGGDFNLRNPLWDLNVDHPYAASQALIDWYSSRGHKLLNPTETPTHNRGGTLDLAFSTNSRARCEIRPDQHTTSDHETLDSTLFRE</sequence>
<dbReference type="GO" id="GO:0003824">
    <property type="term" value="F:catalytic activity"/>
    <property type="evidence" value="ECO:0007669"/>
    <property type="project" value="InterPro"/>
</dbReference>
<gene>
    <name evidence="3" type="ORF">GcC1_151012</name>
</gene>
<evidence type="ECO:0000259" key="2">
    <source>
        <dbReference type="Pfam" id="PF14529"/>
    </source>
</evidence>